<dbReference type="PANTHER" id="PTHR43026">
    <property type="entry name" value="2-HYDROXYACID DEHYDROGENASE HOMOLOG 1-RELATED"/>
    <property type="match status" value="1"/>
</dbReference>
<evidence type="ECO:0000259" key="4">
    <source>
        <dbReference type="Pfam" id="PF02826"/>
    </source>
</evidence>
<evidence type="ECO:0000256" key="3">
    <source>
        <dbReference type="ARBA" id="ARBA00023027"/>
    </source>
</evidence>
<reference evidence="5" key="1">
    <citation type="submission" date="2020-11" db="EMBL/GenBank/DDBJ databases">
        <title>Chlorella ohadii genome sequencing and assembly.</title>
        <authorList>
            <person name="Murik O."/>
            <person name="Treves H."/>
            <person name="Kedem I."/>
            <person name="Shotland Y."/>
            <person name="Kaplan A."/>
        </authorList>
    </citation>
    <scope>NUCLEOTIDE SEQUENCE</scope>
    <source>
        <strain evidence="5">1</strain>
    </source>
</reference>
<dbReference type="Pfam" id="PF02826">
    <property type="entry name" value="2-Hacid_dh_C"/>
    <property type="match status" value="1"/>
</dbReference>
<keyword evidence="6" id="KW-1185">Reference proteome</keyword>
<keyword evidence="2" id="KW-0560">Oxidoreductase</keyword>
<dbReference type="PANTHER" id="PTHR43026:SF1">
    <property type="entry name" value="2-HYDROXYACID DEHYDROGENASE HOMOLOG 1-RELATED"/>
    <property type="match status" value="1"/>
</dbReference>
<gene>
    <name evidence="5" type="ORF">COHA_006422</name>
</gene>
<dbReference type="InterPro" id="IPR006140">
    <property type="entry name" value="D-isomer_DH_NAD-bd"/>
</dbReference>
<organism evidence="5 6">
    <name type="scientific">Chlorella ohadii</name>
    <dbReference type="NCBI Taxonomy" id="2649997"/>
    <lineage>
        <taxon>Eukaryota</taxon>
        <taxon>Viridiplantae</taxon>
        <taxon>Chlorophyta</taxon>
        <taxon>core chlorophytes</taxon>
        <taxon>Trebouxiophyceae</taxon>
        <taxon>Chlorellales</taxon>
        <taxon>Chlorellaceae</taxon>
        <taxon>Chlorella clade</taxon>
        <taxon>Chlorella</taxon>
    </lineage>
</organism>
<accession>A0AAD5DP39</accession>
<dbReference type="EMBL" id="JADXDR010000092">
    <property type="protein sequence ID" value="KAI7839859.1"/>
    <property type="molecule type" value="Genomic_DNA"/>
</dbReference>
<dbReference type="Gene3D" id="3.40.50.720">
    <property type="entry name" value="NAD(P)-binding Rossmann-like Domain"/>
    <property type="match status" value="2"/>
</dbReference>
<dbReference type="AlphaFoldDB" id="A0AAD5DP39"/>
<keyword evidence="3" id="KW-0520">NAD</keyword>
<evidence type="ECO:0000256" key="2">
    <source>
        <dbReference type="ARBA" id="ARBA00023002"/>
    </source>
</evidence>
<dbReference type="InterPro" id="IPR036291">
    <property type="entry name" value="NAD(P)-bd_dom_sf"/>
</dbReference>
<dbReference type="SUPFAM" id="SSF51735">
    <property type="entry name" value="NAD(P)-binding Rossmann-fold domains"/>
    <property type="match status" value="1"/>
</dbReference>
<evidence type="ECO:0000313" key="6">
    <source>
        <dbReference type="Proteomes" id="UP001205105"/>
    </source>
</evidence>
<comment type="similarity">
    <text evidence="1">Belongs to the D-isomer specific 2-hydroxyacid dehydrogenase family.</text>
</comment>
<dbReference type="PROSITE" id="PS00670">
    <property type="entry name" value="D_2_HYDROXYACID_DH_2"/>
    <property type="match status" value="1"/>
</dbReference>
<sequence length="241" mass="26664">MLCCAAVYAEHTFALTFGLARHLQMQVQRVKMGNYTLNGLIGFEVSGKTYGVIGTGKIGIEFIKLLQCLGGRILAHDPYPSDEAKALGAEYVSLEQLLQESDVVSLHCPLFESNFHLMNSERLGMMKPTSILINVSRGGLIDTNALIVALEQNTIAAVGMDVYEDESRLFDEDWVEVSTKDRMHKWDRRWSYLKSFPQVILTPHSAFATKEALGNIADTTIENLRACAAGQPLANEVKPKA</sequence>
<protein>
    <recommendedName>
        <fullName evidence="4">D-isomer specific 2-hydroxyacid dehydrogenase NAD-binding domain-containing protein</fullName>
    </recommendedName>
</protein>
<proteinExistence type="inferred from homology"/>
<comment type="caution">
    <text evidence="5">The sequence shown here is derived from an EMBL/GenBank/DDBJ whole genome shotgun (WGS) entry which is preliminary data.</text>
</comment>
<dbReference type="GO" id="GO:0051287">
    <property type="term" value="F:NAD binding"/>
    <property type="evidence" value="ECO:0007669"/>
    <property type="project" value="InterPro"/>
</dbReference>
<dbReference type="PROSITE" id="PS00671">
    <property type="entry name" value="D_2_HYDROXYACID_DH_3"/>
    <property type="match status" value="1"/>
</dbReference>
<dbReference type="GO" id="GO:0016491">
    <property type="term" value="F:oxidoreductase activity"/>
    <property type="evidence" value="ECO:0007669"/>
    <property type="project" value="UniProtKB-KW"/>
</dbReference>
<dbReference type="Proteomes" id="UP001205105">
    <property type="component" value="Unassembled WGS sequence"/>
</dbReference>
<dbReference type="InterPro" id="IPR029753">
    <property type="entry name" value="D-isomer_DH_CS"/>
</dbReference>
<feature type="domain" description="D-isomer specific 2-hydroxyacid dehydrogenase NAD-binding" evidence="4">
    <location>
        <begin position="13"/>
        <end position="206"/>
    </location>
</feature>
<name>A0AAD5DP39_9CHLO</name>
<evidence type="ECO:0000313" key="5">
    <source>
        <dbReference type="EMBL" id="KAI7839859.1"/>
    </source>
</evidence>
<dbReference type="InterPro" id="IPR058205">
    <property type="entry name" value="D-LDH-like"/>
</dbReference>
<evidence type="ECO:0000256" key="1">
    <source>
        <dbReference type="ARBA" id="ARBA00005854"/>
    </source>
</evidence>